<keyword evidence="3" id="KW-1185">Reference proteome</keyword>
<evidence type="ECO:0000313" key="3">
    <source>
        <dbReference type="Proteomes" id="UP000297839"/>
    </source>
</evidence>
<dbReference type="AlphaFoldDB" id="A0A4Z0BXM4"/>
<gene>
    <name evidence="2" type="ORF">EZ216_10280</name>
</gene>
<evidence type="ECO:0000256" key="1">
    <source>
        <dbReference type="SAM" id="Phobius"/>
    </source>
</evidence>
<name>A0A4Z0BXM4_9BURK</name>
<evidence type="ECO:0000313" key="2">
    <source>
        <dbReference type="EMBL" id="TFZ04013.1"/>
    </source>
</evidence>
<keyword evidence="1" id="KW-1133">Transmembrane helix</keyword>
<feature type="transmembrane region" description="Helical" evidence="1">
    <location>
        <begin position="68"/>
        <end position="86"/>
    </location>
</feature>
<protein>
    <recommendedName>
        <fullName evidence="4">DUF4175 domain-containing protein</fullName>
    </recommendedName>
</protein>
<proteinExistence type="predicted"/>
<organism evidence="2 3">
    <name type="scientific">Ramlibacter humi</name>
    <dbReference type="NCBI Taxonomy" id="2530451"/>
    <lineage>
        <taxon>Bacteria</taxon>
        <taxon>Pseudomonadati</taxon>
        <taxon>Pseudomonadota</taxon>
        <taxon>Betaproteobacteria</taxon>
        <taxon>Burkholderiales</taxon>
        <taxon>Comamonadaceae</taxon>
        <taxon>Ramlibacter</taxon>
    </lineage>
</organism>
<feature type="transmembrane region" description="Helical" evidence="1">
    <location>
        <begin position="6"/>
        <end position="28"/>
    </location>
</feature>
<reference evidence="2 3" key="1">
    <citation type="submission" date="2019-03" db="EMBL/GenBank/DDBJ databases">
        <title>Ramlibacter sp. 18x22-1, whole genome shotgun sequence.</title>
        <authorList>
            <person name="Zhang X."/>
            <person name="Feng G."/>
            <person name="Zhu H."/>
        </authorList>
    </citation>
    <scope>NUCLEOTIDE SEQUENCE [LARGE SCALE GENOMIC DNA]</scope>
    <source>
        <strain evidence="2 3">18x22-1</strain>
    </source>
</reference>
<keyword evidence="1" id="KW-0812">Transmembrane</keyword>
<sequence>MGPLDLLVHVCGFLAPAAFLALVLPPMARLMLRRLKGPAWPWQMLVVFAAAALVLGAGLWFFSRDGKMATYAAMVVVSAAAQWLLLRAWK</sequence>
<feature type="transmembrane region" description="Helical" evidence="1">
    <location>
        <begin position="40"/>
        <end position="62"/>
    </location>
</feature>
<comment type="caution">
    <text evidence="2">The sequence shown here is derived from an EMBL/GenBank/DDBJ whole genome shotgun (WGS) entry which is preliminary data.</text>
</comment>
<accession>A0A4Z0BXM4</accession>
<dbReference type="EMBL" id="SMLK01000002">
    <property type="protein sequence ID" value="TFZ04013.1"/>
    <property type="molecule type" value="Genomic_DNA"/>
</dbReference>
<keyword evidence="1" id="KW-0472">Membrane</keyword>
<dbReference type="Proteomes" id="UP000297839">
    <property type="component" value="Unassembled WGS sequence"/>
</dbReference>
<evidence type="ECO:0008006" key="4">
    <source>
        <dbReference type="Google" id="ProtNLM"/>
    </source>
</evidence>
<dbReference type="RefSeq" id="WP_135249639.1">
    <property type="nucleotide sequence ID" value="NZ_SMLK01000002.1"/>
</dbReference>